<dbReference type="AlphaFoldDB" id="A0A5M6IQS7"/>
<sequence>MTRQVLTSPSFLQCDRDWLEFASARATEITAELQQTFLKPCALAIQERSEAERYVVAASAADFPLDDFQKQLATMARGMEMAAAAEEKYQNAIRTFLLSNETWGNLLLRYVGSLFAPEARETVRSELSEKLSGASVDPRTAQEHFRLERAPALELVANAGEHAALWMVEAWLTALLQDRLPNTAVLEAAGGYAQAVKPRRAVFGRNLDLKVAGRRCRLELQVPERTKKPPVLIWPAVLGADLPAAVDKPLDWAVKVGASHVEFTDETCVMDVGQWVVRLPLSIAGKAFLADMARKLGQQETMFFSFAGVPEGAESLRLFRERISLDRYRYTVSLYYPVQAPILKPKVA</sequence>
<evidence type="ECO:0000313" key="1">
    <source>
        <dbReference type="EMBL" id="KAA5610634.1"/>
    </source>
</evidence>
<keyword evidence="2" id="KW-1185">Reference proteome</keyword>
<evidence type="ECO:0000313" key="2">
    <source>
        <dbReference type="Proteomes" id="UP000325255"/>
    </source>
</evidence>
<dbReference type="Proteomes" id="UP000325255">
    <property type="component" value="Unassembled WGS sequence"/>
</dbReference>
<accession>A0A5M6IQS7</accession>
<reference evidence="1 2" key="1">
    <citation type="submission" date="2019-09" db="EMBL/GenBank/DDBJ databases">
        <title>Genome sequence of Rhodovastum atsumiense, a diverse member of the Acetobacteraceae family of non-sulfur purple photosynthetic bacteria.</title>
        <authorList>
            <person name="Meyer T."/>
            <person name="Kyndt J."/>
        </authorList>
    </citation>
    <scope>NUCLEOTIDE SEQUENCE [LARGE SCALE GENOMIC DNA]</scope>
    <source>
        <strain evidence="1 2">DSM 21279</strain>
    </source>
</reference>
<gene>
    <name evidence="1" type="ORF">F1189_18610</name>
</gene>
<organism evidence="1 2">
    <name type="scientific">Rhodovastum atsumiense</name>
    <dbReference type="NCBI Taxonomy" id="504468"/>
    <lineage>
        <taxon>Bacteria</taxon>
        <taxon>Pseudomonadati</taxon>
        <taxon>Pseudomonadota</taxon>
        <taxon>Alphaproteobacteria</taxon>
        <taxon>Acetobacterales</taxon>
        <taxon>Acetobacteraceae</taxon>
        <taxon>Rhodovastum</taxon>
    </lineage>
</organism>
<comment type="caution">
    <text evidence="1">The sequence shown here is derived from an EMBL/GenBank/DDBJ whole genome shotgun (WGS) entry which is preliminary data.</text>
</comment>
<dbReference type="RefSeq" id="WP_150042368.1">
    <property type="nucleotide sequence ID" value="NZ_OW485601.1"/>
</dbReference>
<proteinExistence type="predicted"/>
<name>A0A5M6IQS7_9PROT</name>
<dbReference type="EMBL" id="VWPK01000030">
    <property type="protein sequence ID" value="KAA5610634.1"/>
    <property type="molecule type" value="Genomic_DNA"/>
</dbReference>
<protein>
    <submittedName>
        <fullName evidence="1">Uncharacterized protein</fullName>
    </submittedName>
</protein>